<comment type="subunit">
    <text evidence="2">Monomer.</text>
</comment>
<comment type="similarity">
    <text evidence="1">Belongs to the zinc-containing alcohol dehydrogenase family.</text>
</comment>
<dbReference type="Pfam" id="PF00107">
    <property type="entry name" value="ADH_zinc_N"/>
    <property type="match status" value="1"/>
</dbReference>
<dbReference type="Proteomes" id="UP000250266">
    <property type="component" value="Unassembled WGS sequence"/>
</dbReference>
<reference evidence="5 6" key="1">
    <citation type="journal article" date="2016" name="Nat. Commun.">
        <title>Ectomycorrhizal ecology is imprinted in the genome of the dominant symbiotic fungus Cenococcum geophilum.</title>
        <authorList>
            <consortium name="DOE Joint Genome Institute"/>
            <person name="Peter M."/>
            <person name="Kohler A."/>
            <person name="Ohm R.A."/>
            <person name="Kuo A."/>
            <person name="Krutzmann J."/>
            <person name="Morin E."/>
            <person name="Arend M."/>
            <person name="Barry K.W."/>
            <person name="Binder M."/>
            <person name="Choi C."/>
            <person name="Clum A."/>
            <person name="Copeland A."/>
            <person name="Grisel N."/>
            <person name="Haridas S."/>
            <person name="Kipfer T."/>
            <person name="LaButti K."/>
            <person name="Lindquist E."/>
            <person name="Lipzen A."/>
            <person name="Maire R."/>
            <person name="Meier B."/>
            <person name="Mihaltcheva S."/>
            <person name="Molinier V."/>
            <person name="Murat C."/>
            <person name="Poggeler S."/>
            <person name="Quandt C.A."/>
            <person name="Sperisen C."/>
            <person name="Tritt A."/>
            <person name="Tisserant E."/>
            <person name="Crous P.W."/>
            <person name="Henrissat B."/>
            <person name="Nehls U."/>
            <person name="Egli S."/>
            <person name="Spatafora J.W."/>
            <person name="Grigoriev I.V."/>
            <person name="Martin F.M."/>
        </authorList>
    </citation>
    <scope>NUCLEOTIDE SEQUENCE [LARGE SCALE GENOMIC DNA]</scope>
    <source>
        <strain evidence="5 6">CBS 459.81</strain>
    </source>
</reference>
<name>A0A8E2EFJ2_9PEZI</name>
<dbReference type="Gene3D" id="3.90.180.10">
    <property type="entry name" value="Medium-chain alcohol dehydrogenases, catalytic domain"/>
    <property type="match status" value="1"/>
</dbReference>
<keyword evidence="6" id="KW-1185">Reference proteome</keyword>
<dbReference type="InterPro" id="IPR020843">
    <property type="entry name" value="ER"/>
</dbReference>
<evidence type="ECO:0000313" key="6">
    <source>
        <dbReference type="Proteomes" id="UP000250266"/>
    </source>
</evidence>
<dbReference type="SUPFAM" id="SSF50129">
    <property type="entry name" value="GroES-like"/>
    <property type="match status" value="1"/>
</dbReference>
<dbReference type="Gene3D" id="3.40.50.720">
    <property type="entry name" value="NAD(P)-binding Rossmann-like Domain"/>
    <property type="match status" value="1"/>
</dbReference>
<dbReference type="InterPro" id="IPR047122">
    <property type="entry name" value="Trans-enoyl_RdTase-like"/>
</dbReference>
<accession>A0A8E2EFJ2</accession>
<feature type="domain" description="Enoyl reductase (ER)" evidence="4">
    <location>
        <begin position="15"/>
        <end position="343"/>
    </location>
</feature>
<gene>
    <name evidence="5" type="ORF">K432DRAFT_379847</name>
</gene>
<evidence type="ECO:0000256" key="3">
    <source>
        <dbReference type="ARBA" id="ARBA00023002"/>
    </source>
</evidence>
<dbReference type="Pfam" id="PF08240">
    <property type="entry name" value="ADH_N"/>
    <property type="match status" value="1"/>
</dbReference>
<sequence>MSSTEHKALILPAKGSPLELITRPTPTPGPGELLIEVKAIAFNPVDYYQRDFGFPAVNYPAVIGSDIAGTVISVGSSVPSDAPKPGSRVAAFAITFFKQGDPDYGAFQQRVIVPAANVVELPQKISFTEASLLPMSVETAWAGLNTLGVARDTAFTTKDKKGLLVWGASSSIGSAAVQIGRVLGFSVYATASTKHHAYLKSLGASRTFDYKNEDVVKEIVAAAKEDGITIQQCFHATGDLKSSSEAVKGCKGEGVGKVGTAVPPNADSPKVEDVEVTFVMMPEDEKDRLEFTHFIFGVWLKEKLATGEFVPSPHIQVVEGGLEGVSKGIDILKAGVSATKIVVEL</sequence>
<keyword evidence="3" id="KW-0560">Oxidoreductase</keyword>
<dbReference type="InterPro" id="IPR011032">
    <property type="entry name" value="GroES-like_sf"/>
</dbReference>
<dbReference type="AlphaFoldDB" id="A0A8E2EFJ2"/>
<evidence type="ECO:0000313" key="5">
    <source>
        <dbReference type="EMBL" id="OCK83080.1"/>
    </source>
</evidence>
<protein>
    <submittedName>
        <fullName evidence="5">Zinc-binding oxidoreductase-like protein CipB</fullName>
    </submittedName>
</protein>
<dbReference type="PANTHER" id="PTHR45348:SF2">
    <property type="entry name" value="ZINC-TYPE ALCOHOL DEHYDROGENASE-LIKE PROTEIN C2E1P3.01"/>
    <property type="match status" value="1"/>
</dbReference>
<dbReference type="InterPro" id="IPR013154">
    <property type="entry name" value="ADH-like_N"/>
</dbReference>
<dbReference type="CDD" id="cd08249">
    <property type="entry name" value="enoyl_reductase_like"/>
    <property type="match status" value="1"/>
</dbReference>
<dbReference type="InterPro" id="IPR036291">
    <property type="entry name" value="NAD(P)-bd_dom_sf"/>
</dbReference>
<organism evidence="5 6">
    <name type="scientific">Lepidopterella palustris CBS 459.81</name>
    <dbReference type="NCBI Taxonomy" id="1314670"/>
    <lineage>
        <taxon>Eukaryota</taxon>
        <taxon>Fungi</taxon>
        <taxon>Dikarya</taxon>
        <taxon>Ascomycota</taxon>
        <taxon>Pezizomycotina</taxon>
        <taxon>Dothideomycetes</taxon>
        <taxon>Pleosporomycetidae</taxon>
        <taxon>Mytilinidiales</taxon>
        <taxon>Argynnaceae</taxon>
        <taxon>Lepidopterella</taxon>
    </lineage>
</organism>
<dbReference type="GO" id="GO:0016651">
    <property type="term" value="F:oxidoreductase activity, acting on NAD(P)H"/>
    <property type="evidence" value="ECO:0007669"/>
    <property type="project" value="InterPro"/>
</dbReference>
<dbReference type="PANTHER" id="PTHR45348">
    <property type="entry name" value="HYPOTHETICAL OXIDOREDUCTASE (EUROFUNG)"/>
    <property type="match status" value="1"/>
</dbReference>
<dbReference type="SMART" id="SM00829">
    <property type="entry name" value="PKS_ER"/>
    <property type="match status" value="1"/>
</dbReference>
<proteinExistence type="inferred from homology"/>
<evidence type="ECO:0000256" key="1">
    <source>
        <dbReference type="ARBA" id="ARBA00008072"/>
    </source>
</evidence>
<dbReference type="InterPro" id="IPR013149">
    <property type="entry name" value="ADH-like_C"/>
</dbReference>
<dbReference type="EMBL" id="KV744870">
    <property type="protein sequence ID" value="OCK83080.1"/>
    <property type="molecule type" value="Genomic_DNA"/>
</dbReference>
<evidence type="ECO:0000256" key="2">
    <source>
        <dbReference type="ARBA" id="ARBA00011245"/>
    </source>
</evidence>
<evidence type="ECO:0000259" key="4">
    <source>
        <dbReference type="SMART" id="SM00829"/>
    </source>
</evidence>
<dbReference type="SUPFAM" id="SSF51735">
    <property type="entry name" value="NAD(P)-binding Rossmann-fold domains"/>
    <property type="match status" value="1"/>
</dbReference>
<dbReference type="OrthoDB" id="10257049at2759"/>